<dbReference type="InterPro" id="IPR047112">
    <property type="entry name" value="RecG/Mfd"/>
</dbReference>
<dbReference type="SUPFAM" id="SSF50249">
    <property type="entry name" value="Nucleic acid-binding proteins"/>
    <property type="match status" value="1"/>
</dbReference>
<dbReference type="NCBIfam" id="NF008168">
    <property type="entry name" value="PRK10917.2-2"/>
    <property type="match status" value="1"/>
</dbReference>
<comment type="catalytic activity">
    <reaction evidence="12 15">
        <text>Couples ATP hydrolysis with the unwinding of duplex DNA by translocating in the 3'-5' direction.</text>
        <dbReference type="EC" id="5.6.2.4"/>
    </reaction>
</comment>
<dbReference type="PROSITE" id="PS51194">
    <property type="entry name" value="HELICASE_CTER"/>
    <property type="match status" value="1"/>
</dbReference>
<evidence type="ECO:0000256" key="10">
    <source>
        <dbReference type="ARBA" id="ARBA00023204"/>
    </source>
</evidence>
<dbReference type="InterPro" id="IPR033454">
    <property type="entry name" value="RecG_wedge"/>
</dbReference>
<dbReference type="OrthoDB" id="9804325at2"/>
<dbReference type="RefSeq" id="WP_015641203.1">
    <property type="nucleotide sequence ID" value="NC_021219.1"/>
</dbReference>
<dbReference type="GO" id="GO:0006281">
    <property type="term" value="P:DNA repair"/>
    <property type="evidence" value="ECO:0007669"/>
    <property type="project" value="UniProtKB-UniRule"/>
</dbReference>
<evidence type="ECO:0000256" key="7">
    <source>
        <dbReference type="ARBA" id="ARBA00022840"/>
    </source>
</evidence>
<dbReference type="GO" id="GO:0043138">
    <property type="term" value="F:3'-5' DNA helicase activity"/>
    <property type="evidence" value="ECO:0007669"/>
    <property type="project" value="UniProtKB-EC"/>
</dbReference>
<dbReference type="GO" id="GO:0016887">
    <property type="term" value="F:ATP hydrolysis activity"/>
    <property type="evidence" value="ECO:0007669"/>
    <property type="project" value="RHEA"/>
</dbReference>
<evidence type="ECO:0000256" key="9">
    <source>
        <dbReference type="ARBA" id="ARBA00023172"/>
    </source>
</evidence>
<feature type="domain" description="Helicase ATP-binding" evidence="16">
    <location>
        <begin position="285"/>
        <end position="447"/>
    </location>
</feature>
<dbReference type="Pfam" id="PF17191">
    <property type="entry name" value="RecG_wedge"/>
    <property type="match status" value="1"/>
</dbReference>
<dbReference type="SMART" id="SM00487">
    <property type="entry name" value="DEXDc"/>
    <property type="match status" value="1"/>
</dbReference>
<evidence type="ECO:0000256" key="15">
    <source>
        <dbReference type="RuleBase" id="RU363016"/>
    </source>
</evidence>
<keyword evidence="10 15" id="KW-0234">DNA repair</keyword>
<gene>
    <name evidence="18" type="primary">recG</name>
    <name evidence="18" type="ORF">L336_0041</name>
</gene>
<keyword evidence="8" id="KW-0238">DNA-binding</keyword>
<evidence type="ECO:0000256" key="4">
    <source>
        <dbReference type="ARBA" id="ARBA00022763"/>
    </source>
</evidence>
<keyword evidence="3 15" id="KW-0547">Nucleotide-binding</keyword>
<dbReference type="Gene3D" id="3.40.50.300">
    <property type="entry name" value="P-loop containing nucleotide triphosphate hydrolases"/>
    <property type="match status" value="2"/>
</dbReference>
<dbReference type="STRING" id="1332188.L336_0041"/>
<comment type="catalytic activity">
    <reaction evidence="14 15">
        <text>ATP + H2O = ADP + phosphate + H(+)</text>
        <dbReference type="Rhea" id="RHEA:13065"/>
        <dbReference type="ChEBI" id="CHEBI:15377"/>
        <dbReference type="ChEBI" id="CHEBI:15378"/>
        <dbReference type="ChEBI" id="CHEBI:30616"/>
        <dbReference type="ChEBI" id="CHEBI:43474"/>
        <dbReference type="ChEBI" id="CHEBI:456216"/>
        <dbReference type="EC" id="5.6.2.4"/>
    </reaction>
</comment>
<dbReference type="PANTHER" id="PTHR47964:SF1">
    <property type="entry name" value="ATP-DEPENDENT DNA HELICASE HOMOLOG RECG, CHLOROPLASTIC"/>
    <property type="match status" value="1"/>
</dbReference>
<dbReference type="SMART" id="SM00490">
    <property type="entry name" value="HELICc"/>
    <property type="match status" value="1"/>
</dbReference>
<dbReference type="EMBL" id="CP005957">
    <property type="protein sequence ID" value="AGL61752.1"/>
    <property type="molecule type" value="Genomic_DNA"/>
</dbReference>
<keyword evidence="9 15" id="KW-0233">DNA recombination</keyword>
<dbReference type="Gene3D" id="2.40.50.140">
    <property type="entry name" value="Nucleic acid-binding proteins"/>
    <property type="match status" value="1"/>
</dbReference>
<evidence type="ECO:0000259" key="16">
    <source>
        <dbReference type="PROSITE" id="PS51192"/>
    </source>
</evidence>
<protein>
    <recommendedName>
        <fullName evidence="2 15">ATP-dependent DNA helicase RecG</fullName>
        <ecNumber evidence="13 15">5.6.2.4</ecNumber>
    </recommendedName>
</protein>
<feature type="domain" description="Helicase C-terminal" evidence="17">
    <location>
        <begin position="480"/>
        <end position="630"/>
    </location>
</feature>
<keyword evidence="7 15" id="KW-0067">ATP-binding</keyword>
<dbReference type="GO" id="GO:0005524">
    <property type="term" value="F:ATP binding"/>
    <property type="evidence" value="ECO:0007669"/>
    <property type="project" value="UniProtKB-KW"/>
</dbReference>
<evidence type="ECO:0000256" key="8">
    <source>
        <dbReference type="ARBA" id="ARBA00023125"/>
    </source>
</evidence>
<dbReference type="InterPro" id="IPR012340">
    <property type="entry name" value="NA-bd_OB-fold"/>
</dbReference>
<evidence type="ECO:0000256" key="3">
    <source>
        <dbReference type="ARBA" id="ARBA00022741"/>
    </source>
</evidence>
<dbReference type="InterPro" id="IPR045562">
    <property type="entry name" value="RecG_dom3_C"/>
</dbReference>
<evidence type="ECO:0000313" key="19">
    <source>
        <dbReference type="Proteomes" id="UP000013893"/>
    </source>
</evidence>
<dbReference type="AlphaFoldDB" id="R4PVJ3"/>
<dbReference type="PATRIC" id="fig|1332188.3.peg.41"/>
<evidence type="ECO:0000313" key="18">
    <source>
        <dbReference type="EMBL" id="AGL61752.1"/>
    </source>
</evidence>
<keyword evidence="19" id="KW-1185">Reference proteome</keyword>
<dbReference type="CDD" id="cd04488">
    <property type="entry name" value="RecG_wedge_OBF"/>
    <property type="match status" value="1"/>
</dbReference>
<dbReference type="Pfam" id="PF19833">
    <property type="entry name" value="RecG_dom3_C"/>
    <property type="match status" value="1"/>
</dbReference>
<evidence type="ECO:0000256" key="6">
    <source>
        <dbReference type="ARBA" id="ARBA00022806"/>
    </source>
</evidence>
<dbReference type="GO" id="GO:0003677">
    <property type="term" value="F:DNA binding"/>
    <property type="evidence" value="ECO:0007669"/>
    <property type="project" value="UniProtKB-KW"/>
</dbReference>
<dbReference type="Pfam" id="PF00271">
    <property type="entry name" value="Helicase_C"/>
    <property type="match status" value="1"/>
</dbReference>
<keyword evidence="5 15" id="KW-0378">Hydrolase</keyword>
<dbReference type="InterPro" id="IPR027417">
    <property type="entry name" value="P-loop_NTPase"/>
</dbReference>
<comment type="function">
    <text evidence="15">Plays a critical role in recombination and DNA repair. Helps process Holliday junction intermediates to mature products by catalyzing branch migration. Has replication fork regression activity, unwinds stalled or blocked replication forks to make a HJ that can be resolved. Has a DNA unwinding activity characteristic of a DNA helicase with 3'-5' polarity.</text>
</comment>
<proteinExistence type="inferred from homology"/>
<evidence type="ECO:0000259" key="17">
    <source>
        <dbReference type="PROSITE" id="PS51194"/>
    </source>
</evidence>
<evidence type="ECO:0000256" key="2">
    <source>
        <dbReference type="ARBA" id="ARBA00017846"/>
    </source>
</evidence>
<dbReference type="Pfam" id="PF00270">
    <property type="entry name" value="DEAD"/>
    <property type="match status" value="1"/>
</dbReference>
<dbReference type="EC" id="5.6.2.4" evidence="13 15"/>
<dbReference type="InterPro" id="IPR014001">
    <property type="entry name" value="Helicase_ATP-bd"/>
</dbReference>
<name>R4PVJ3_9BACT</name>
<evidence type="ECO:0000256" key="5">
    <source>
        <dbReference type="ARBA" id="ARBA00022801"/>
    </source>
</evidence>
<dbReference type="InterPro" id="IPR001650">
    <property type="entry name" value="Helicase_C-like"/>
</dbReference>
<dbReference type="GO" id="GO:0006310">
    <property type="term" value="P:DNA recombination"/>
    <property type="evidence" value="ECO:0007669"/>
    <property type="project" value="UniProtKB-UniRule"/>
</dbReference>
<dbReference type="HOGENOM" id="CLU_005122_7_1_0"/>
<evidence type="ECO:0000256" key="1">
    <source>
        <dbReference type="ARBA" id="ARBA00007504"/>
    </source>
</evidence>
<evidence type="ECO:0000256" key="11">
    <source>
        <dbReference type="ARBA" id="ARBA00023235"/>
    </source>
</evidence>
<evidence type="ECO:0000256" key="12">
    <source>
        <dbReference type="ARBA" id="ARBA00034617"/>
    </source>
</evidence>
<reference evidence="18 19" key="1">
    <citation type="journal article" date="2013" name="Nat. Biotechnol.">
        <title>Genome sequences of rare, uncultured bacteria obtained by differential coverage binning of multiple metagenomes.</title>
        <authorList>
            <person name="Albertsen M."/>
            <person name="Hugenholtz P."/>
            <person name="Skarshewski A."/>
            <person name="Nielsen K.L."/>
            <person name="Tyson G.W."/>
            <person name="Nielsen P.H."/>
        </authorList>
    </citation>
    <scope>NUCLEOTIDE SEQUENCE [LARGE SCALE GENOMIC DNA]</scope>
    <source>
        <strain evidence="18">TM71</strain>
    </source>
</reference>
<dbReference type="SUPFAM" id="SSF52540">
    <property type="entry name" value="P-loop containing nucleoside triphosphate hydrolases"/>
    <property type="match status" value="2"/>
</dbReference>
<dbReference type="Proteomes" id="UP000013893">
    <property type="component" value="Chromosome"/>
</dbReference>
<dbReference type="PROSITE" id="PS51192">
    <property type="entry name" value="HELICASE_ATP_BIND_1"/>
    <property type="match status" value="1"/>
</dbReference>
<sequence length="691" mass="77578">MRYTVQRLAVYDREVNLATTLDQIKGVGPKTAEQLARAGLVTVGDILLFLPRKHEDFTNVTTIADLKPGKVTIKARCEKISTRPVRRGLQLTTAVLVDDTSKLNAIWFNQPYRTQQLAGGDDEFYFSGEFEYSRGRYQLTNPSAEKAADLPVQADRLLPVYRSVRGLKSQMVRKVLEQLRPLMSVLPETLPESVIRDEKLMSRSEAISTMHFPKNTDDVAAARERLAFEELFELLLASQLNKRENQKLSGYHIPFEVEVVKQFVAQLSFDLTSAQRRAAWDILQDFERATPMNRLLQGDVGSGKTVVAGLAARQAASSGYQTALMAPTEILARQHAETLDALLSPFGIRVALLIGSVKGKARAALYEAIANGDVDVVIGTHALFQEKVVFQKLGFVVIDEQHRFGVEQRQRLLDKAHHLPHLLAMTATPIPRSLALTVYGELDISVLNEKPKGRLPIITKIISPVSAKSVYDVVDKEIAVGRQLYVICSLIDDNPDNDIKSVEAEYKRLKNSIFSHRRIALLHGRMTPIEKELIMQQFKQGEYDILVSTTVVEVGVDVPNATLMMIENAEQFGLSQLHQLRGRVGRSHHQSYCYLMMGTTNKPSERLREIEKSNDGFYLAEVDMQLRGPGEIYGKAQHGALNLQIATLADTTLIARAQHVVKRFIDRGEDMAKYTVLSEQVRYYQRLTTLN</sequence>
<comment type="similarity">
    <text evidence="1 15">Belongs to the helicase family. RecG subfamily.</text>
</comment>
<evidence type="ECO:0000256" key="13">
    <source>
        <dbReference type="ARBA" id="ARBA00034808"/>
    </source>
</evidence>
<dbReference type="KEGG" id="saal:L336_0041"/>
<accession>R4PVJ3</accession>
<evidence type="ECO:0000256" key="14">
    <source>
        <dbReference type="ARBA" id="ARBA00048988"/>
    </source>
</evidence>
<organism evidence="18 19">
    <name type="scientific">Candidatus Saccharimonas aalborgensis</name>
    <dbReference type="NCBI Taxonomy" id="1332188"/>
    <lineage>
        <taxon>Bacteria</taxon>
        <taxon>Candidatus Saccharimonadota</taxon>
        <taxon>Candidatus Saccharimonadia</taxon>
        <taxon>Candidatus Saccharimonadales</taxon>
        <taxon>Candidatus Saccharimonadaceae</taxon>
        <taxon>Candidatus Saccharimonas</taxon>
    </lineage>
</organism>
<dbReference type="PANTHER" id="PTHR47964">
    <property type="entry name" value="ATP-DEPENDENT DNA HELICASE HOMOLOG RECG, CHLOROPLASTIC"/>
    <property type="match status" value="1"/>
</dbReference>
<dbReference type="InterPro" id="IPR004609">
    <property type="entry name" value="ATP-dep_DNA_helicase_RecG"/>
</dbReference>
<dbReference type="NCBIfam" id="TIGR00643">
    <property type="entry name" value="recG"/>
    <property type="match status" value="1"/>
</dbReference>
<keyword evidence="11" id="KW-0413">Isomerase</keyword>
<dbReference type="NCBIfam" id="NF008165">
    <property type="entry name" value="PRK10917.1-3"/>
    <property type="match status" value="1"/>
</dbReference>
<keyword evidence="6 15" id="KW-0347">Helicase</keyword>
<dbReference type="CDD" id="cd17992">
    <property type="entry name" value="DEXHc_RecG"/>
    <property type="match status" value="1"/>
</dbReference>
<dbReference type="InterPro" id="IPR011545">
    <property type="entry name" value="DEAD/DEAH_box_helicase_dom"/>
</dbReference>
<keyword evidence="4 15" id="KW-0227">DNA damage</keyword>